<feature type="region of interest" description="Disordered" evidence="5">
    <location>
        <begin position="120"/>
        <end position="140"/>
    </location>
</feature>
<dbReference type="GO" id="GO:0005737">
    <property type="term" value="C:cytoplasm"/>
    <property type="evidence" value="ECO:0007669"/>
    <property type="project" value="UniProtKB-SubCell"/>
</dbReference>
<protein>
    <recommendedName>
        <fullName evidence="7">Abnormal spindle-like microcephaly-associated protein homolog</fullName>
    </recommendedName>
</protein>
<dbReference type="PANTHER" id="PTHR22706">
    <property type="entry name" value="ASSEMBLY FACTOR FOR SPINDLE MICROTUBULES"/>
    <property type="match status" value="1"/>
</dbReference>
<evidence type="ECO:0000313" key="6">
    <source>
        <dbReference type="EMBL" id="CAD9081775.1"/>
    </source>
</evidence>
<organism evidence="6">
    <name type="scientific">Percolomonas cosmopolitus</name>
    <dbReference type="NCBI Taxonomy" id="63605"/>
    <lineage>
        <taxon>Eukaryota</taxon>
        <taxon>Discoba</taxon>
        <taxon>Heterolobosea</taxon>
        <taxon>Tetramitia</taxon>
        <taxon>Eutetramitia</taxon>
        <taxon>Percolomonadidae</taxon>
        <taxon>Percolomonas</taxon>
    </lineage>
</organism>
<feature type="compositionally biased region" description="Basic residues" evidence="5">
    <location>
        <begin position="2107"/>
        <end position="2119"/>
    </location>
</feature>
<comment type="subcellular location">
    <subcellularLocation>
        <location evidence="1">Cytoplasm</location>
    </subcellularLocation>
</comment>
<feature type="region of interest" description="Disordered" evidence="5">
    <location>
        <begin position="1975"/>
        <end position="2002"/>
    </location>
</feature>
<evidence type="ECO:0000256" key="5">
    <source>
        <dbReference type="SAM" id="MobiDB-lite"/>
    </source>
</evidence>
<feature type="region of interest" description="Disordered" evidence="5">
    <location>
        <begin position="2082"/>
        <end position="2119"/>
    </location>
</feature>
<dbReference type="PROSITE" id="PS50096">
    <property type="entry name" value="IQ"/>
    <property type="match status" value="2"/>
</dbReference>
<keyword evidence="2" id="KW-0963">Cytoplasm</keyword>
<dbReference type="GO" id="GO:0051295">
    <property type="term" value="P:establishment of meiotic spindle localization"/>
    <property type="evidence" value="ECO:0007669"/>
    <property type="project" value="TreeGrafter"/>
</dbReference>
<dbReference type="SMART" id="SM00015">
    <property type="entry name" value="IQ"/>
    <property type="match status" value="4"/>
</dbReference>
<evidence type="ECO:0000256" key="3">
    <source>
        <dbReference type="ARBA" id="ARBA00022737"/>
    </source>
</evidence>
<name>A0A7S1PG20_9EUKA</name>
<dbReference type="EMBL" id="HBGD01006036">
    <property type="protein sequence ID" value="CAD9081775.1"/>
    <property type="molecule type" value="Transcribed_RNA"/>
</dbReference>
<evidence type="ECO:0000256" key="2">
    <source>
        <dbReference type="ARBA" id="ARBA00022490"/>
    </source>
</evidence>
<accession>A0A7S1PG20</accession>
<feature type="compositionally biased region" description="Low complexity" evidence="5">
    <location>
        <begin position="1977"/>
        <end position="1994"/>
    </location>
</feature>
<dbReference type="InterPro" id="IPR000048">
    <property type="entry name" value="IQ_motif_EF-hand-BS"/>
</dbReference>
<sequence>MRDVCQNGAKILHERFVIVLCSQTPLCLTHASHLSPSYTSLQFFLFPFPHPKMPLIKPKENSHPSAAAFSAPSSQARIKSNAIMSTPMGAANQKALAWGSARKTPRRGAVNSHMTEEHMKIGSTPKHSTSQFTSSTPSSATIGKNSTLTLPLSHSTPSCSLIFNRSNQTLFLRLRNESSRGLIISLTSLPTALGFSTREVKWEVKAMSDELVSVAWRGKSECRDAMVLQVNGGEQIRVSLRARLAHAEQTQSSPQNPFRTPLAQIKNHTSVQQRPPSSTFSNISNFSALLQTPFGSVQKLKQFQMETQMMRPEQPSSRLEALQMEIQKQKHQQKQWIAALPIHIDDLKEEIARLRSVHKPSVSHLKIGTLLRDTSYNAKLRLLLLWTRIIFVLSGIDESKLDPSDDSLVFQFIVNMYRSQPKKVGEFLKPDQLKRLALSNNDSQMEDSDDESQRAARFPQDSDSWINRFSLIIGLEEYEIPPSKDKKRATQLSTLCHKLLEKRKNSHLMNILLFVQSNVRRNIVQWGEMRQQKAASKIQLRLRSYVVSKKYKLQRQCVFDFQCSFRCILAQQASEVYRSVRHVRCLQSVIRRKQAVMITQRALALVQTTQNRIESLCCSAHTHLLMRNIHFAQNHARFASVWPAKHQRKHVIRLQSSVREIQAQSQIGHLLSITMWTQSNIRTFTSSCERSSATKHILDAQSACRRNITPTLEFDLAALCFVQSKMRMQLCRSTSARASHAMQVVQTLQRVRNDMTSTLIDLVRITGVQSHLRTVDCARGSLRLQQCVTQVQSLLRMQLTEQDSSMMMSPIIAMQSSIRQSLCASSISTEVCNISNVQSMIRTRISTPILVLSQNVSTLQSSLRTHNACRVAGFLRERTAFAQSQLRTVNQIQETQHDRHSIIVIQSLIRCRQQQHHFGFLVQRTTNVQSKIRYFLEMYQSLKMHNKVKRTQRALKRIQVFRRTVHMWDSILVAQRALRATLVPGIDEDSSAIGVVQTLIRSHISSAESVKQVDSVKTIQTLQRFHTASQKCRDAMQNITFVQSHLRTARAVNTLHAQVNSTTLVQTKLRQLREGYPVLTSQFFVRRVQDKIREQRVVHLTHYQLDATVFVQRLVRRLVVPPQQKESSFVGLLQSQIRSQLQKATFQQDCTLVNRAQDCYRSFVDCNMTEEALRRTYNFQRAFRMRLVAPVEIHSQTVTNYQTMTRSGTSQSRTHHALTAINKFQSLARAGQEWASTQQKLAVVGWVQRCIRQQIVTPALKETTATCSVQSVIRSQLQSTQYAEGVSAITSIQSVQRFSTAFFHRIRSIRMITFVQSHLRTSQSEACQESHVAFTKLVQSAIRSRLASQRLISKRRAALKIQSVWKSYVAADVLKYCFDLVKLSQAAIRRNLVPSALGHVKSVVKIQNMVRSIQQQQHTVFLSNSVVPLQSLQRFSQQQQDVSERVCLISKVQSIARSATKHQLLQSHISSITMVQSHLRQVFSEEDSVRFCQSIVEAQSCSRQTACNNSTLRTLYAICNCQKQSQSRQAQQTLDRARSFIIALQSGIRSAQSKYCSEHDFAAVHYVQSAARGDTAKKQLHYQLGALVFAQNGIRCLTQRASVAIMNDNILSCQSINRSRQAMCSFKHAQSFITLVQSQARSQVAQQNMFLTRKAVLMVQAFHQENCKATSERDQFQRSLCQIVHIQACIRGLNSILGTKQLVQTVSKYQRHAQMKHAVNFMQSQKMAVVLCQQYIKGAFVKKHIKEEVDVFVKSSRSALTIQRIFRGYYSRKHEFVQQQTELEIRLQKVREEFEERKRIELKTRAGLRILLKSKKMSSAMKACSDLDHATSVSTKSCESMCNEDALLQLMYLIKTCNRSEPHVKLLIHILNILINVSKDGFRADHVFNTKDCIDILVEQLQMYRDKPEVFLRAMKILELLVIPKNAENHTSPRYQRMEKIKEMTTTIGRMHGVASVLEGKYKLEKKFQETQRAQVSRQSLSRTRLSISSSNRRMSTMASKTSNKQSPVILCYEALVTFLRKIEGKIKMSETKTEDQLTIEDRRLTVSARRATISSSEALDVLHSSRRDSFAAPMDRRLSIAPARRNTISRRSISTEKSRPSMGGRSLKKKKLNSSLKK</sequence>
<reference evidence="6" key="1">
    <citation type="submission" date="2021-01" db="EMBL/GenBank/DDBJ databases">
        <authorList>
            <person name="Corre E."/>
            <person name="Pelletier E."/>
            <person name="Niang G."/>
            <person name="Scheremetjew M."/>
            <person name="Finn R."/>
            <person name="Kale V."/>
            <person name="Holt S."/>
            <person name="Cochrane G."/>
            <person name="Meng A."/>
            <person name="Brown T."/>
            <person name="Cohen L."/>
        </authorList>
    </citation>
    <scope>NUCLEOTIDE SEQUENCE</scope>
    <source>
        <strain evidence="6">WS</strain>
    </source>
</reference>
<proteinExistence type="predicted"/>
<dbReference type="GO" id="GO:0000922">
    <property type="term" value="C:spindle pole"/>
    <property type="evidence" value="ECO:0007669"/>
    <property type="project" value="TreeGrafter"/>
</dbReference>
<dbReference type="GO" id="GO:0000278">
    <property type="term" value="P:mitotic cell cycle"/>
    <property type="evidence" value="ECO:0007669"/>
    <property type="project" value="TreeGrafter"/>
</dbReference>
<evidence type="ECO:0008006" key="7">
    <source>
        <dbReference type="Google" id="ProtNLM"/>
    </source>
</evidence>
<gene>
    <name evidence="6" type="ORF">PCOS0759_LOCUS5015</name>
</gene>
<evidence type="ECO:0000256" key="1">
    <source>
        <dbReference type="ARBA" id="ARBA00004496"/>
    </source>
</evidence>
<keyword evidence="3" id="KW-0677">Repeat</keyword>
<evidence type="ECO:0000256" key="4">
    <source>
        <dbReference type="ARBA" id="ARBA00022860"/>
    </source>
</evidence>
<dbReference type="InterPro" id="IPR051185">
    <property type="entry name" value="ASPM"/>
</dbReference>
<keyword evidence="4" id="KW-0112">Calmodulin-binding</keyword>
<dbReference type="Gene3D" id="1.20.5.190">
    <property type="match status" value="1"/>
</dbReference>
<dbReference type="PANTHER" id="PTHR22706:SF1">
    <property type="entry name" value="ASSEMBLY FACTOR FOR SPINDLE MICROTUBULES"/>
    <property type="match status" value="1"/>
</dbReference>
<dbReference type="GO" id="GO:0005516">
    <property type="term" value="F:calmodulin binding"/>
    <property type="evidence" value="ECO:0007669"/>
    <property type="project" value="UniProtKB-KW"/>
</dbReference>
<feature type="compositionally biased region" description="Low complexity" evidence="5">
    <location>
        <begin position="128"/>
        <end position="140"/>
    </location>
</feature>
<dbReference type="GO" id="GO:0007051">
    <property type="term" value="P:spindle organization"/>
    <property type="evidence" value="ECO:0007669"/>
    <property type="project" value="TreeGrafter"/>
</dbReference>